<feature type="domain" description="RecA family profile 1" evidence="2">
    <location>
        <begin position="101"/>
        <end position="310"/>
    </location>
</feature>
<dbReference type="GO" id="GO:0005524">
    <property type="term" value="F:ATP binding"/>
    <property type="evidence" value="ECO:0007669"/>
    <property type="project" value="InterPro"/>
</dbReference>
<sequence>MDPYLYSNYSESHITSNESTSIASLSTTSILLTPLPRLADLLKVKIPIAQSYVRQVSQSITPSTKRLSEIYDQEQNVAGPSRSHVSEEINSSYSTRKGKGKEKWVSTGDVDLDQALGGGLRRGLLYEISGESAAGKSHLALHLALTFQLPSLTSSPGGSLILTSERELSTDRLIQLGNHLLSIHEPDLNPYTRKKEGRVRDLLDNILTNRVGDVDALEHALNYAIPAILESKLAISQQQSQDDGPILPIRLIILDSITALFRGSGSDNEKPSLPNVNSLTERSKHLCIISDLLKSLAFKYDLTILIINQVADVFSFNNNNNNNTFSSFNPTQPTTYSQPTSSFTQTQAFTGSPIKDELGIEEDVPMLYKSQSRWFSGENEQLKKEASLGIVWANSINVRIMLSRTARRRRLHQIDLTSHKRIKLEEEEKKTIEEIEYDKSQGKRKLNAMEIHAKKMKEDEEDIKPTLIRRLNIVFSPFSPSSTVDYVITESGIHTLENTYKKSDITELVMKRKIKEEKLRQEEEQILNGDYQNLGNNRFDFKLLEEEDDQNQEDNEYEDVYDEFGDLPDSFWQGQFDSTEDAINAQKYEQDQLSISNNDNNSDRLSINNSNNDNVSDRASQISKDSIRLEGLSDLGYNNSLAGENSVIESEGGQENTSVANSA</sequence>
<evidence type="ECO:0000313" key="3">
    <source>
        <dbReference type="EMBL" id="WWC85711.1"/>
    </source>
</evidence>
<organism evidence="3 4">
    <name type="scientific">Kwoniella dendrophila CBS 6074</name>
    <dbReference type="NCBI Taxonomy" id="1295534"/>
    <lineage>
        <taxon>Eukaryota</taxon>
        <taxon>Fungi</taxon>
        <taxon>Dikarya</taxon>
        <taxon>Basidiomycota</taxon>
        <taxon>Agaricomycotina</taxon>
        <taxon>Tremellomycetes</taxon>
        <taxon>Tremellales</taxon>
        <taxon>Cryptococcaceae</taxon>
        <taxon>Kwoniella</taxon>
    </lineage>
</organism>
<keyword evidence="4" id="KW-1185">Reference proteome</keyword>
<dbReference type="AlphaFoldDB" id="A0AAX4JJX4"/>
<feature type="compositionally biased region" description="Low complexity" evidence="1">
    <location>
        <begin position="593"/>
        <end position="618"/>
    </location>
</feature>
<dbReference type="InterPro" id="IPR020588">
    <property type="entry name" value="RecA_ATP-bd"/>
</dbReference>
<gene>
    <name evidence="3" type="ORF">L201_000577</name>
</gene>
<dbReference type="GO" id="GO:0045003">
    <property type="term" value="P:double-strand break repair via synthesis-dependent strand annealing"/>
    <property type="evidence" value="ECO:0007669"/>
    <property type="project" value="TreeGrafter"/>
</dbReference>
<feature type="region of interest" description="Disordered" evidence="1">
    <location>
        <begin position="75"/>
        <end position="100"/>
    </location>
</feature>
<dbReference type="Gene3D" id="3.40.50.300">
    <property type="entry name" value="P-loop containing nucleotide triphosphate hydrolases"/>
    <property type="match status" value="1"/>
</dbReference>
<dbReference type="EMBL" id="CP144098">
    <property type="protein sequence ID" value="WWC85711.1"/>
    <property type="molecule type" value="Genomic_DNA"/>
</dbReference>
<dbReference type="GO" id="GO:0000722">
    <property type="term" value="P:telomere maintenance via recombination"/>
    <property type="evidence" value="ECO:0007669"/>
    <property type="project" value="TreeGrafter"/>
</dbReference>
<dbReference type="GeneID" id="91091249"/>
<dbReference type="PROSITE" id="PS50162">
    <property type="entry name" value="RECA_2"/>
    <property type="match status" value="1"/>
</dbReference>
<feature type="region of interest" description="Disordered" evidence="1">
    <location>
        <begin position="593"/>
        <end position="622"/>
    </location>
</feature>
<dbReference type="GO" id="GO:0005657">
    <property type="term" value="C:replication fork"/>
    <property type="evidence" value="ECO:0007669"/>
    <property type="project" value="TreeGrafter"/>
</dbReference>
<dbReference type="PANTHER" id="PTHR46487:SF1">
    <property type="entry name" value="DNA REPAIR PROTEIN XRCC3"/>
    <property type="match status" value="1"/>
</dbReference>
<dbReference type="GO" id="GO:0000400">
    <property type="term" value="F:four-way junction DNA binding"/>
    <property type="evidence" value="ECO:0007669"/>
    <property type="project" value="TreeGrafter"/>
</dbReference>
<dbReference type="InterPro" id="IPR013632">
    <property type="entry name" value="Rad51_C"/>
</dbReference>
<proteinExistence type="predicted"/>
<dbReference type="SUPFAM" id="SSF52540">
    <property type="entry name" value="P-loop containing nucleoside triphosphate hydrolases"/>
    <property type="match status" value="1"/>
</dbReference>
<name>A0AAX4JJX4_9TREE</name>
<dbReference type="GO" id="GO:0090656">
    <property type="term" value="P:t-circle formation"/>
    <property type="evidence" value="ECO:0007669"/>
    <property type="project" value="TreeGrafter"/>
</dbReference>
<dbReference type="PANTHER" id="PTHR46487">
    <property type="entry name" value="DNA REPAIR PROTEIN XRCC3"/>
    <property type="match status" value="1"/>
</dbReference>
<accession>A0AAX4JJX4</accession>
<dbReference type="GO" id="GO:0061982">
    <property type="term" value="P:meiosis I cell cycle process"/>
    <property type="evidence" value="ECO:0007669"/>
    <property type="project" value="UniProtKB-ARBA"/>
</dbReference>
<protein>
    <recommendedName>
        <fullName evidence="2">RecA family profile 1 domain-containing protein</fullName>
    </recommendedName>
</protein>
<dbReference type="InterPro" id="IPR027417">
    <property type="entry name" value="P-loop_NTPase"/>
</dbReference>
<dbReference type="GO" id="GO:0033065">
    <property type="term" value="C:Rad51C-XRCC3 complex"/>
    <property type="evidence" value="ECO:0007669"/>
    <property type="project" value="TreeGrafter"/>
</dbReference>
<dbReference type="GO" id="GO:0140664">
    <property type="term" value="F:ATP-dependent DNA damage sensor activity"/>
    <property type="evidence" value="ECO:0007669"/>
    <property type="project" value="InterPro"/>
</dbReference>
<dbReference type="RefSeq" id="XP_066072474.1">
    <property type="nucleotide sequence ID" value="XM_066216377.1"/>
</dbReference>
<dbReference type="Proteomes" id="UP001355207">
    <property type="component" value="Chromosome 1"/>
</dbReference>
<evidence type="ECO:0000313" key="4">
    <source>
        <dbReference type="Proteomes" id="UP001355207"/>
    </source>
</evidence>
<dbReference type="Pfam" id="PF08423">
    <property type="entry name" value="Rad51"/>
    <property type="match status" value="1"/>
</dbReference>
<reference evidence="3 4" key="1">
    <citation type="submission" date="2024-01" db="EMBL/GenBank/DDBJ databases">
        <title>Comparative genomics of Cryptococcus and Kwoniella reveals pathogenesis evolution and contrasting modes of karyotype evolution via chromosome fusion or intercentromeric recombination.</title>
        <authorList>
            <person name="Coelho M.A."/>
            <person name="David-Palma M."/>
            <person name="Shea T."/>
            <person name="Bowers K."/>
            <person name="McGinley-Smith S."/>
            <person name="Mohammad A.W."/>
            <person name="Gnirke A."/>
            <person name="Yurkov A.M."/>
            <person name="Nowrousian M."/>
            <person name="Sun S."/>
            <person name="Cuomo C.A."/>
            <person name="Heitman J."/>
        </authorList>
    </citation>
    <scope>NUCLEOTIDE SEQUENCE [LARGE SCALE GENOMIC DNA]</scope>
    <source>
        <strain evidence="3 4">CBS 6074</strain>
    </source>
</reference>
<evidence type="ECO:0000259" key="2">
    <source>
        <dbReference type="PROSITE" id="PS50162"/>
    </source>
</evidence>
<dbReference type="GO" id="GO:0071140">
    <property type="term" value="P:resolution of mitotic recombination intermediates"/>
    <property type="evidence" value="ECO:0007669"/>
    <property type="project" value="TreeGrafter"/>
</dbReference>
<evidence type="ECO:0000256" key="1">
    <source>
        <dbReference type="SAM" id="MobiDB-lite"/>
    </source>
</evidence>